<dbReference type="RefSeq" id="WP_123223357.1">
    <property type="nucleotide sequence ID" value="NZ_RJSF01000040.1"/>
</dbReference>
<evidence type="ECO:0000313" key="2">
    <source>
        <dbReference type="Proteomes" id="UP000279994"/>
    </source>
</evidence>
<organism evidence="1 2">
    <name type="scientific">Nocardioides pocheonensis</name>
    <dbReference type="NCBI Taxonomy" id="661485"/>
    <lineage>
        <taxon>Bacteria</taxon>
        <taxon>Bacillati</taxon>
        <taxon>Actinomycetota</taxon>
        <taxon>Actinomycetes</taxon>
        <taxon>Propionibacteriales</taxon>
        <taxon>Nocardioidaceae</taxon>
        <taxon>Nocardioides</taxon>
    </lineage>
</organism>
<dbReference type="EMBL" id="RJSF01000040">
    <property type="protein sequence ID" value="RNM13949.1"/>
    <property type="molecule type" value="Genomic_DNA"/>
</dbReference>
<dbReference type="AlphaFoldDB" id="A0A3N0GNF6"/>
<evidence type="ECO:0008006" key="3">
    <source>
        <dbReference type="Google" id="ProtNLM"/>
    </source>
</evidence>
<evidence type="ECO:0000313" key="1">
    <source>
        <dbReference type="EMBL" id="RNM13949.1"/>
    </source>
</evidence>
<reference evidence="1 2" key="1">
    <citation type="submission" date="2018-11" db="EMBL/GenBank/DDBJ databases">
        <authorList>
            <person name="Li F."/>
        </authorList>
    </citation>
    <scope>NUCLEOTIDE SEQUENCE [LARGE SCALE GENOMIC DNA]</scope>
    <source>
        <strain evidence="1 2">Gsoil 818</strain>
    </source>
</reference>
<keyword evidence="2" id="KW-1185">Reference proteome</keyword>
<proteinExistence type="predicted"/>
<dbReference type="OrthoDB" id="3290460at2"/>
<dbReference type="Proteomes" id="UP000279994">
    <property type="component" value="Unassembled WGS sequence"/>
</dbReference>
<comment type="caution">
    <text evidence="1">The sequence shown here is derived from an EMBL/GenBank/DDBJ whole genome shotgun (WGS) entry which is preliminary data.</text>
</comment>
<gene>
    <name evidence="1" type="ORF">EFL26_13440</name>
</gene>
<name>A0A3N0GNF6_9ACTN</name>
<dbReference type="SUPFAM" id="SSF55961">
    <property type="entry name" value="Bet v1-like"/>
    <property type="match status" value="1"/>
</dbReference>
<protein>
    <recommendedName>
        <fullName evidence="3">SRPBCC family protein</fullName>
    </recommendedName>
</protein>
<dbReference type="InterPro" id="IPR023393">
    <property type="entry name" value="START-like_dom_sf"/>
</dbReference>
<sequence>MPTTRFTVHTSMSQADVLGLLTDFGPDRAKHWPNVDEAHFTVHELGTDWADVTEGTAMGWERERYTWDSVAATVSIDTVDSNLWGPGSGWRYQLTPTDGGTDVHVTLTRTPKSWRGKLVGALIPIVGARVLGRQFQSVLRNAESR</sequence>
<accession>A0A3N0GNF6</accession>
<dbReference type="Gene3D" id="3.30.530.20">
    <property type="match status" value="1"/>
</dbReference>